<feature type="domain" description="PRP1 splicing factor N-terminal" evidence="1">
    <location>
        <begin position="42"/>
        <end position="64"/>
    </location>
</feature>
<name>A0A1J1HTQ4_9DIPT</name>
<dbReference type="Proteomes" id="UP000183832">
    <property type="component" value="Unassembled WGS sequence"/>
</dbReference>
<keyword evidence="3" id="KW-1185">Reference proteome</keyword>
<evidence type="ECO:0000313" key="2">
    <source>
        <dbReference type="EMBL" id="CRK89862.1"/>
    </source>
</evidence>
<sequence>MLILSHRILYFSSDILKSSESEDVALANKNNKHFLGKPALLGYVAGVGRGATGFTTRSLTQLEMLMMFQMTDMHHQQNIKRKMKTKTMMSI</sequence>
<accession>A0A1J1HTQ4</accession>
<dbReference type="GO" id="GO:0000398">
    <property type="term" value="P:mRNA splicing, via spliceosome"/>
    <property type="evidence" value="ECO:0007669"/>
    <property type="project" value="InterPro"/>
</dbReference>
<gene>
    <name evidence="2" type="ORF">CLUMA_CG003541</name>
</gene>
<proteinExistence type="predicted"/>
<dbReference type="STRING" id="568069.A0A1J1HTQ4"/>
<dbReference type="InterPro" id="IPR010491">
    <property type="entry name" value="PRP1_N"/>
</dbReference>
<evidence type="ECO:0000313" key="3">
    <source>
        <dbReference type="Proteomes" id="UP000183832"/>
    </source>
</evidence>
<dbReference type="OrthoDB" id="440128at2759"/>
<reference evidence="2 3" key="1">
    <citation type="submission" date="2015-04" db="EMBL/GenBank/DDBJ databases">
        <authorList>
            <person name="Syromyatnikov M.Y."/>
            <person name="Popov V.N."/>
        </authorList>
    </citation>
    <scope>NUCLEOTIDE SEQUENCE [LARGE SCALE GENOMIC DNA]</scope>
</reference>
<evidence type="ECO:0000259" key="1">
    <source>
        <dbReference type="Pfam" id="PF06424"/>
    </source>
</evidence>
<protein>
    <submittedName>
        <fullName evidence="2">CLUMA_CG003541, isoform A</fullName>
    </submittedName>
</protein>
<dbReference type="Pfam" id="PF06424">
    <property type="entry name" value="PRP1_N"/>
    <property type="match status" value="1"/>
</dbReference>
<dbReference type="AlphaFoldDB" id="A0A1J1HTQ4"/>
<dbReference type="EMBL" id="CVRI01000014">
    <property type="protein sequence ID" value="CRK89862.1"/>
    <property type="molecule type" value="Genomic_DNA"/>
</dbReference>
<organism evidence="2 3">
    <name type="scientific">Clunio marinus</name>
    <dbReference type="NCBI Taxonomy" id="568069"/>
    <lineage>
        <taxon>Eukaryota</taxon>
        <taxon>Metazoa</taxon>
        <taxon>Ecdysozoa</taxon>
        <taxon>Arthropoda</taxon>
        <taxon>Hexapoda</taxon>
        <taxon>Insecta</taxon>
        <taxon>Pterygota</taxon>
        <taxon>Neoptera</taxon>
        <taxon>Endopterygota</taxon>
        <taxon>Diptera</taxon>
        <taxon>Nematocera</taxon>
        <taxon>Chironomoidea</taxon>
        <taxon>Chironomidae</taxon>
        <taxon>Clunio</taxon>
    </lineage>
</organism>